<organism evidence="1 2">
    <name type="scientific">Steccherinum ochraceum</name>
    <dbReference type="NCBI Taxonomy" id="92696"/>
    <lineage>
        <taxon>Eukaryota</taxon>
        <taxon>Fungi</taxon>
        <taxon>Dikarya</taxon>
        <taxon>Basidiomycota</taxon>
        <taxon>Agaricomycotina</taxon>
        <taxon>Agaricomycetes</taxon>
        <taxon>Polyporales</taxon>
        <taxon>Steccherinaceae</taxon>
        <taxon>Steccherinum</taxon>
    </lineage>
</organism>
<accession>A0A4R0RRJ0</accession>
<keyword evidence="2" id="KW-1185">Reference proteome</keyword>
<name>A0A4R0RRJ0_9APHY</name>
<gene>
    <name evidence="1" type="ORF">EIP91_003302</name>
</gene>
<dbReference type="EMBL" id="RWJN01000201">
    <property type="protein sequence ID" value="TCD65064.1"/>
    <property type="molecule type" value="Genomic_DNA"/>
</dbReference>
<dbReference type="OrthoDB" id="2798901at2759"/>
<protein>
    <recommendedName>
        <fullName evidence="3">F-box domain-containing protein</fullName>
    </recommendedName>
</protein>
<dbReference type="AlphaFoldDB" id="A0A4R0RRJ0"/>
<comment type="caution">
    <text evidence="1">The sequence shown here is derived from an EMBL/GenBank/DDBJ whole genome shotgun (WGS) entry which is preliminary data.</text>
</comment>
<dbReference type="Proteomes" id="UP000292702">
    <property type="component" value="Unassembled WGS sequence"/>
</dbReference>
<proteinExistence type="predicted"/>
<evidence type="ECO:0000313" key="1">
    <source>
        <dbReference type="EMBL" id="TCD65064.1"/>
    </source>
</evidence>
<evidence type="ECO:0000313" key="2">
    <source>
        <dbReference type="Proteomes" id="UP000292702"/>
    </source>
</evidence>
<evidence type="ECO:0008006" key="3">
    <source>
        <dbReference type="Google" id="ProtNLM"/>
    </source>
</evidence>
<sequence length="455" mass="51075">MAEVSAVLLVDWTEKLISSYSPKRHATLSSSPFLPRELKDEVFSHLIDDKRTLCLCANLNHEWAPSARAALFHTIVINNDTSNHDIFAFREWLGSGDISEVANHVRKLHFKGIRARRNVDMRPAFSAAIIKATDIAEALCQLPAVHSLQFERTALQSSEEASQCLPLRILKRLDMDCTFYDLSPPSSECSTHPTSGLVQILNLFSTIDVLRVSHVTPYRVSKATSVADAVAVATATSRQLSPALDVRRFISHGSLTESHRILFEMLASWPKLGTEMGSLGAMEVLDKASAFNSLVRSAGSHLTHLSLNLAEERIPEDPKKWYDLSKCKNLTHLTVETRVAFHVQDQFTALFANLASLPAYALTHFTAVFNHHFHPESVVEFLWDVDWSTIDDLFGRREAMKAVVVEFRHNEDRGPIRKLVESEVFGFGVEFVTKKLPKLQERGLLRFEQFAAATD</sequence>
<reference evidence="1 2" key="1">
    <citation type="submission" date="2018-11" db="EMBL/GenBank/DDBJ databases">
        <title>Genome assembly of Steccherinum ochraceum LE-BIN_3174, the white-rot fungus of the Steccherinaceae family (The Residual Polyporoid clade, Polyporales, Basidiomycota).</title>
        <authorList>
            <person name="Fedorova T.V."/>
            <person name="Glazunova O.A."/>
            <person name="Landesman E.O."/>
            <person name="Moiseenko K.V."/>
            <person name="Psurtseva N.V."/>
            <person name="Savinova O.S."/>
            <person name="Shakhova N.V."/>
            <person name="Tyazhelova T.V."/>
            <person name="Vasina D.V."/>
        </authorList>
    </citation>
    <scope>NUCLEOTIDE SEQUENCE [LARGE SCALE GENOMIC DNA]</scope>
    <source>
        <strain evidence="1 2">LE-BIN_3174</strain>
    </source>
</reference>